<dbReference type="InterPro" id="IPR032675">
    <property type="entry name" value="LRR_dom_sf"/>
</dbReference>
<dbReference type="SUPFAM" id="SSF52058">
    <property type="entry name" value="L domain-like"/>
    <property type="match status" value="1"/>
</dbReference>
<name>A0ABQ4Y5B0_9ASTR</name>
<comment type="caution">
    <text evidence="1">The sequence shown here is derived from an EMBL/GenBank/DDBJ whole genome shotgun (WGS) entry which is preliminary data.</text>
</comment>
<dbReference type="InterPro" id="IPR001611">
    <property type="entry name" value="Leu-rich_rpt"/>
</dbReference>
<dbReference type="Pfam" id="PF00560">
    <property type="entry name" value="LRR_1"/>
    <property type="match status" value="3"/>
</dbReference>
<reference evidence="1" key="1">
    <citation type="journal article" date="2022" name="Int. J. Mol. Sci.">
        <title>Draft Genome of Tanacetum Coccineum: Genomic Comparison of Closely Related Tanacetum-Family Plants.</title>
        <authorList>
            <person name="Yamashiro T."/>
            <person name="Shiraishi A."/>
            <person name="Nakayama K."/>
            <person name="Satake H."/>
        </authorList>
    </citation>
    <scope>NUCLEOTIDE SEQUENCE</scope>
</reference>
<dbReference type="Gene3D" id="3.80.10.10">
    <property type="entry name" value="Ribonuclease Inhibitor"/>
    <property type="match status" value="1"/>
</dbReference>
<dbReference type="Proteomes" id="UP001151760">
    <property type="component" value="Unassembled WGS sequence"/>
</dbReference>
<gene>
    <name evidence="1" type="ORF">Tco_0704979</name>
</gene>
<keyword evidence="2" id="KW-1185">Reference proteome</keyword>
<organism evidence="1 2">
    <name type="scientific">Tanacetum coccineum</name>
    <dbReference type="NCBI Taxonomy" id="301880"/>
    <lineage>
        <taxon>Eukaryota</taxon>
        <taxon>Viridiplantae</taxon>
        <taxon>Streptophyta</taxon>
        <taxon>Embryophyta</taxon>
        <taxon>Tracheophyta</taxon>
        <taxon>Spermatophyta</taxon>
        <taxon>Magnoliopsida</taxon>
        <taxon>eudicotyledons</taxon>
        <taxon>Gunneridae</taxon>
        <taxon>Pentapetalae</taxon>
        <taxon>asterids</taxon>
        <taxon>campanulids</taxon>
        <taxon>Asterales</taxon>
        <taxon>Asteraceae</taxon>
        <taxon>Asteroideae</taxon>
        <taxon>Anthemideae</taxon>
        <taxon>Anthemidinae</taxon>
        <taxon>Tanacetum</taxon>
    </lineage>
</organism>
<proteinExistence type="predicted"/>
<dbReference type="PANTHER" id="PTHR48064:SF6">
    <property type="entry name" value="RECEPTOR-LIKE PROTEIN KINASE 2"/>
    <property type="match status" value="1"/>
</dbReference>
<sequence length="179" mass="19755">MFYDWKAALGNNSFQGTIPHELGRLFKLHILYLFENKFSGAIPTNLSRCSNLEDLRLSFNNLAGSIPKEMSLLLKLSHLEISKNKLTGGIPSFLGNTSMVWFAAAVNPFGGSILDTLGHWKSLTTFHSGGCNLYERIPRCIFNLTLLVNLSLTENHLTSSLPSEIGTQILSSFGYGVTN</sequence>
<evidence type="ECO:0000313" key="2">
    <source>
        <dbReference type="Proteomes" id="UP001151760"/>
    </source>
</evidence>
<reference evidence="1" key="2">
    <citation type="submission" date="2022-01" db="EMBL/GenBank/DDBJ databases">
        <authorList>
            <person name="Yamashiro T."/>
            <person name="Shiraishi A."/>
            <person name="Satake H."/>
            <person name="Nakayama K."/>
        </authorList>
    </citation>
    <scope>NUCLEOTIDE SEQUENCE</scope>
</reference>
<dbReference type="InterPro" id="IPR053038">
    <property type="entry name" value="RLP_Defense"/>
</dbReference>
<evidence type="ECO:0000313" key="1">
    <source>
        <dbReference type="EMBL" id="GJS72138.1"/>
    </source>
</evidence>
<accession>A0ABQ4Y5B0</accession>
<dbReference type="EMBL" id="BQNB010010057">
    <property type="protein sequence ID" value="GJS72138.1"/>
    <property type="molecule type" value="Genomic_DNA"/>
</dbReference>
<protein>
    <submittedName>
        <fullName evidence="1">Leucine-rich repeat protein</fullName>
    </submittedName>
</protein>
<dbReference type="PANTHER" id="PTHR48064">
    <property type="entry name" value="OS01G0750400 PROTEIN"/>
    <property type="match status" value="1"/>
</dbReference>